<feature type="signal peptide" evidence="2">
    <location>
        <begin position="1"/>
        <end position="31"/>
    </location>
</feature>
<evidence type="ECO:0000256" key="1">
    <source>
        <dbReference type="SAM" id="MobiDB-lite"/>
    </source>
</evidence>
<dbReference type="Proteomes" id="UP001147700">
    <property type="component" value="Unassembled WGS sequence"/>
</dbReference>
<feature type="domain" description="Htaa" evidence="3">
    <location>
        <begin position="37"/>
        <end position="195"/>
    </location>
</feature>
<reference evidence="4" key="1">
    <citation type="submission" date="2022-10" db="EMBL/GenBank/DDBJ databases">
        <title>The WGS of Solirubrobacter sp. CPCC 204708.</title>
        <authorList>
            <person name="Jiang Z."/>
        </authorList>
    </citation>
    <scope>NUCLEOTIDE SEQUENCE</scope>
    <source>
        <strain evidence="4">CPCC 204708</strain>
    </source>
</reference>
<feature type="compositionally biased region" description="Low complexity" evidence="1">
    <location>
        <begin position="215"/>
        <end position="233"/>
    </location>
</feature>
<comment type="caution">
    <text evidence="4">The sequence shown here is derived from an EMBL/GenBank/DDBJ whole genome shotgun (WGS) entry which is preliminary data.</text>
</comment>
<feature type="compositionally biased region" description="Pro residues" evidence="1">
    <location>
        <begin position="202"/>
        <end position="214"/>
    </location>
</feature>
<name>A0ABT4RF76_9ACTN</name>
<keyword evidence="2" id="KW-0732">Signal</keyword>
<feature type="region of interest" description="Disordered" evidence="1">
    <location>
        <begin position="201"/>
        <end position="249"/>
    </location>
</feature>
<dbReference type="EMBL" id="JAPCID010000008">
    <property type="protein sequence ID" value="MDA0137187.1"/>
    <property type="molecule type" value="Genomic_DNA"/>
</dbReference>
<organism evidence="4 5">
    <name type="scientific">Solirubrobacter deserti</name>
    <dbReference type="NCBI Taxonomy" id="2282478"/>
    <lineage>
        <taxon>Bacteria</taxon>
        <taxon>Bacillati</taxon>
        <taxon>Actinomycetota</taxon>
        <taxon>Thermoleophilia</taxon>
        <taxon>Solirubrobacterales</taxon>
        <taxon>Solirubrobacteraceae</taxon>
        <taxon>Solirubrobacter</taxon>
    </lineage>
</organism>
<gene>
    <name evidence="4" type="ORF">OJ962_06735</name>
</gene>
<evidence type="ECO:0000259" key="3">
    <source>
        <dbReference type="Pfam" id="PF04213"/>
    </source>
</evidence>
<evidence type="ECO:0000256" key="2">
    <source>
        <dbReference type="SAM" id="SignalP"/>
    </source>
</evidence>
<feature type="compositionally biased region" description="Pro residues" evidence="1">
    <location>
        <begin position="234"/>
        <end position="247"/>
    </location>
</feature>
<dbReference type="Pfam" id="PF04213">
    <property type="entry name" value="HtaA"/>
    <property type="match status" value="1"/>
</dbReference>
<feature type="chain" id="PRO_5046038481" evidence="2">
    <location>
        <begin position="32"/>
        <end position="366"/>
    </location>
</feature>
<evidence type="ECO:0000313" key="5">
    <source>
        <dbReference type="Proteomes" id="UP001147700"/>
    </source>
</evidence>
<sequence>MLSRQLLSLLDKRVAVAAALAGLAFATPARAQDVTTGHLDWGLKASFRTYIAGPIAHGSITLSEGVTRNADGTFRFPLTGDDFDPETRTGLVRAGGTVRFLGHSGLLDMTFTNPRVLVGTTSSRLYADVKSKSLNSGEVEHFPNVEFAALAGGAPANATPPVVLDKLPATLTQDGAPAFAGFYTEGTELDPVTITVTAWAPEPEPTATPQPTVTPDPTATPTATPDATATPMATPAPPASTPTPTPAATPAAVEAPAVTRVAALQTVTRSGVLRFASLTCPSAGCTISRPRTVKLKIGGRTYSARVTGPTKLAAGRAGELRLRLPKAAVRALGRRTVKARMTVTVTPAGGQRVTQTISTSFKLRKG</sequence>
<evidence type="ECO:0000313" key="4">
    <source>
        <dbReference type="EMBL" id="MDA0137187.1"/>
    </source>
</evidence>
<proteinExistence type="predicted"/>
<dbReference type="RefSeq" id="WP_202957149.1">
    <property type="nucleotide sequence ID" value="NZ_JAPCID010000008.1"/>
</dbReference>
<keyword evidence="5" id="KW-1185">Reference proteome</keyword>
<protein>
    <submittedName>
        <fullName evidence="4">HtaA domain-containing protein</fullName>
    </submittedName>
</protein>
<dbReference type="InterPro" id="IPR007331">
    <property type="entry name" value="Htaa"/>
</dbReference>
<accession>A0ABT4RF76</accession>